<dbReference type="Pfam" id="PF00975">
    <property type="entry name" value="Thioesterase"/>
    <property type="match status" value="1"/>
</dbReference>
<organism evidence="3 4">
    <name type="scientific">Streptomyces fodineus</name>
    <dbReference type="NCBI Taxonomy" id="1904616"/>
    <lineage>
        <taxon>Bacteria</taxon>
        <taxon>Bacillati</taxon>
        <taxon>Actinomycetota</taxon>
        <taxon>Actinomycetes</taxon>
        <taxon>Kitasatosporales</taxon>
        <taxon>Streptomycetaceae</taxon>
        <taxon>Streptomyces</taxon>
    </lineage>
</organism>
<comment type="similarity">
    <text evidence="1">Belongs to the thioesterase family.</text>
</comment>
<sequence length="260" mass="27876">MPGPTTARRGWLRPLAGDEDAHTTLVCLPYAGGTPRIYDGWIPHLPAGVRLLAADLPGHGLLRGEEPVVRDLDQVTGTLCTELPAPERAGRLVVFGYSLGGCLALGLARAWRDRWGIAPYALAVAAYDAPWAPRRLPWFAGLPDGELWSRVGAFGAVPQPLLDRPELAPLFVRALRADIAMAEGYRPPRTAPLNCRVSVFGCARDPLTTPEGLAAWSAEAAPGSYRRHLYDDPPGGHFFAERDPGPVVEALLADLGTTPA</sequence>
<name>A0A1D7YGI6_9ACTN</name>
<evidence type="ECO:0000259" key="2">
    <source>
        <dbReference type="Pfam" id="PF00975"/>
    </source>
</evidence>
<evidence type="ECO:0000313" key="4">
    <source>
        <dbReference type="Proteomes" id="UP000094960"/>
    </source>
</evidence>
<feature type="domain" description="Thioesterase" evidence="2">
    <location>
        <begin position="24"/>
        <end position="240"/>
    </location>
</feature>
<keyword evidence="4" id="KW-1185">Reference proteome</keyword>
<dbReference type="SUPFAM" id="SSF53474">
    <property type="entry name" value="alpha/beta-Hydrolases"/>
    <property type="match status" value="1"/>
</dbReference>
<dbReference type="Gene3D" id="3.40.50.1820">
    <property type="entry name" value="alpha/beta hydrolase"/>
    <property type="match status" value="1"/>
</dbReference>
<dbReference type="AlphaFoldDB" id="A0A1D7YGI6"/>
<accession>A0A1D7YGI6</accession>
<dbReference type="InterPro" id="IPR012223">
    <property type="entry name" value="TEII"/>
</dbReference>
<dbReference type="GO" id="GO:0008610">
    <property type="term" value="P:lipid biosynthetic process"/>
    <property type="evidence" value="ECO:0007669"/>
    <property type="project" value="TreeGrafter"/>
</dbReference>
<dbReference type="InterPro" id="IPR001031">
    <property type="entry name" value="Thioesterase"/>
</dbReference>
<dbReference type="PANTHER" id="PTHR11487">
    <property type="entry name" value="THIOESTERASE"/>
    <property type="match status" value="1"/>
</dbReference>
<protein>
    <recommendedName>
        <fullName evidence="2">Thioesterase domain-containing protein</fullName>
    </recommendedName>
</protein>
<dbReference type="RefSeq" id="WP_069781217.1">
    <property type="nucleotide sequence ID" value="NZ_CP017248.1"/>
</dbReference>
<dbReference type="Proteomes" id="UP000094960">
    <property type="component" value="Chromosome"/>
</dbReference>
<dbReference type="EMBL" id="CP017248">
    <property type="protein sequence ID" value="AOR34671.1"/>
    <property type="molecule type" value="Genomic_DNA"/>
</dbReference>
<gene>
    <name evidence="3" type="ORF">BFF78_29695</name>
</gene>
<dbReference type="KEGG" id="spun:BFF78_29695"/>
<evidence type="ECO:0000256" key="1">
    <source>
        <dbReference type="ARBA" id="ARBA00007169"/>
    </source>
</evidence>
<evidence type="ECO:0000313" key="3">
    <source>
        <dbReference type="EMBL" id="AOR34671.1"/>
    </source>
</evidence>
<dbReference type="InterPro" id="IPR029058">
    <property type="entry name" value="AB_hydrolase_fold"/>
</dbReference>
<proteinExistence type="inferred from homology"/>
<dbReference type="PANTHER" id="PTHR11487:SF0">
    <property type="entry name" value="S-ACYL FATTY ACID SYNTHASE THIOESTERASE, MEDIUM CHAIN"/>
    <property type="match status" value="1"/>
</dbReference>
<reference evidence="4" key="1">
    <citation type="submission" date="2016-09" db="EMBL/GenBank/DDBJ databases">
        <title>Streptomyces puniciscabiei strain:TW1S1 Genome sequencing and assembly.</title>
        <authorList>
            <person name="Kim M.-K."/>
            <person name="Kim S.B."/>
        </authorList>
    </citation>
    <scope>NUCLEOTIDE SEQUENCE [LARGE SCALE GENOMIC DNA]</scope>
    <source>
        <strain evidence="4">TW1S1</strain>
    </source>
</reference>